<dbReference type="InterPro" id="IPR001404">
    <property type="entry name" value="Hsp90_fam"/>
</dbReference>
<evidence type="ECO:0000313" key="11">
    <source>
        <dbReference type="Proteomes" id="UP000886874"/>
    </source>
</evidence>
<accession>A0A9D0Z6R5</accession>
<evidence type="ECO:0000256" key="3">
    <source>
        <dbReference type="ARBA" id="ARBA00022741"/>
    </source>
</evidence>
<dbReference type="InterPro" id="IPR020568">
    <property type="entry name" value="Ribosomal_Su5_D2-typ_SF"/>
</dbReference>
<comment type="caution">
    <text evidence="7">Lacks conserved residue(s) required for the propagation of feature annotation.</text>
</comment>
<dbReference type="GO" id="GO:0005524">
    <property type="term" value="F:ATP binding"/>
    <property type="evidence" value="ECO:0007669"/>
    <property type="project" value="UniProtKB-UniRule"/>
</dbReference>
<feature type="binding site" evidence="8">
    <location>
        <position position="167"/>
    </location>
    <ligand>
        <name>ATP</name>
        <dbReference type="ChEBI" id="CHEBI:30616"/>
    </ligand>
</feature>
<feature type="binding site" evidence="8">
    <location>
        <position position="77"/>
    </location>
    <ligand>
        <name>ATP</name>
        <dbReference type="ChEBI" id="CHEBI:30616"/>
    </ligand>
</feature>
<dbReference type="Gene3D" id="3.30.230.80">
    <property type="match status" value="1"/>
</dbReference>
<dbReference type="AlphaFoldDB" id="A0A9D0Z6R5"/>
<dbReference type="PIRSF" id="PIRSF002583">
    <property type="entry name" value="Hsp90"/>
    <property type="match status" value="1"/>
</dbReference>
<feature type="binding site" evidence="8">
    <location>
        <begin position="117"/>
        <end position="122"/>
    </location>
    <ligand>
        <name>ATP</name>
        <dbReference type="ChEBI" id="CHEBI:30616"/>
    </ligand>
</feature>
<dbReference type="CDD" id="cd16927">
    <property type="entry name" value="HATPase_Hsp90-like"/>
    <property type="match status" value="1"/>
</dbReference>
<evidence type="ECO:0000256" key="4">
    <source>
        <dbReference type="ARBA" id="ARBA00022840"/>
    </source>
</evidence>
<keyword evidence="6 7" id="KW-0143">Chaperone</keyword>
<dbReference type="GO" id="GO:0051082">
    <property type="term" value="F:unfolded protein binding"/>
    <property type="evidence" value="ECO:0007669"/>
    <property type="project" value="UniProtKB-UniRule"/>
</dbReference>
<dbReference type="Pfam" id="PF00183">
    <property type="entry name" value="HSP90"/>
    <property type="match status" value="1"/>
</dbReference>
<dbReference type="Proteomes" id="UP000886874">
    <property type="component" value="Unassembled WGS sequence"/>
</dbReference>
<reference evidence="10" key="2">
    <citation type="journal article" date="2021" name="PeerJ">
        <title>Extensive microbial diversity within the chicken gut microbiome revealed by metagenomics and culture.</title>
        <authorList>
            <person name="Gilroy R."/>
            <person name="Ravi A."/>
            <person name="Getino M."/>
            <person name="Pursley I."/>
            <person name="Horton D.L."/>
            <person name="Alikhan N.F."/>
            <person name="Baker D."/>
            <person name="Gharbi K."/>
            <person name="Hall N."/>
            <person name="Watson M."/>
            <person name="Adriaenssens E.M."/>
            <person name="Foster-Nyarko E."/>
            <person name="Jarju S."/>
            <person name="Secka A."/>
            <person name="Antonio M."/>
            <person name="Oren A."/>
            <person name="Chaudhuri R.R."/>
            <person name="La Ragione R."/>
            <person name="Hildebrand F."/>
            <person name="Pallen M.J."/>
        </authorList>
    </citation>
    <scope>NUCLEOTIDE SEQUENCE</scope>
    <source>
        <strain evidence="10">ChiSjej2B20-13462</strain>
    </source>
</reference>
<keyword evidence="2 7" id="KW-0963">Cytoplasm</keyword>
<evidence type="ECO:0000256" key="7">
    <source>
        <dbReference type="HAMAP-Rule" id="MF_00505"/>
    </source>
</evidence>
<dbReference type="SUPFAM" id="SSF110942">
    <property type="entry name" value="HSP90 C-terminal domain"/>
    <property type="match status" value="1"/>
</dbReference>
<evidence type="ECO:0000256" key="2">
    <source>
        <dbReference type="ARBA" id="ARBA00022490"/>
    </source>
</evidence>
<organism evidence="10 11">
    <name type="scientific">Candidatus Avoscillospira stercorigallinarum</name>
    <dbReference type="NCBI Taxonomy" id="2840708"/>
    <lineage>
        <taxon>Bacteria</taxon>
        <taxon>Bacillati</taxon>
        <taxon>Bacillota</taxon>
        <taxon>Clostridia</taxon>
        <taxon>Eubacteriales</taxon>
        <taxon>Oscillospiraceae</taxon>
        <taxon>Oscillospiraceae incertae sedis</taxon>
        <taxon>Candidatus Avoscillospira</taxon>
    </lineage>
</organism>
<proteinExistence type="inferred from homology"/>
<feature type="binding site" evidence="8">
    <location>
        <position position="90"/>
    </location>
    <ligand>
        <name>ATP</name>
        <dbReference type="ChEBI" id="CHEBI:30616"/>
    </ligand>
</feature>
<dbReference type="SUPFAM" id="SSF54211">
    <property type="entry name" value="Ribosomal protein S5 domain 2-like"/>
    <property type="match status" value="1"/>
</dbReference>
<feature type="binding site" evidence="8">
    <location>
        <begin position="97"/>
        <end position="98"/>
    </location>
    <ligand>
        <name>ATP</name>
        <dbReference type="ChEBI" id="CHEBI:30616"/>
    </ligand>
</feature>
<dbReference type="Gene3D" id="3.30.565.10">
    <property type="entry name" value="Histidine kinase-like ATPase, C-terminal domain"/>
    <property type="match status" value="1"/>
</dbReference>
<feature type="region of interest" description="C" evidence="7">
    <location>
        <begin position="562"/>
        <end position="635"/>
    </location>
</feature>
<comment type="subcellular location">
    <subcellularLocation>
        <location evidence="7">Cytoplasm</location>
    </subcellularLocation>
</comment>
<evidence type="ECO:0000256" key="1">
    <source>
        <dbReference type="ARBA" id="ARBA00008239"/>
    </source>
</evidence>
<sequence length="635" mass="72789">MEKKEFQAESKRLLDLMINSIYTNQEIFLREIISNASDAIDKLAYQALTDQSVGLNRSDFAITLKADEKYRLLTISDNGIGMTQEEMEENLGTIAKSGSLQFKKDLAADADVDIIGQFGVGFYSAFMVSEAVTVISKKFGSDQAYMWQSSGADGYTITPCERDGAGTDVILKLKADTEDENYSRFLKSYELRSLVKKYSDYIRYPIKMDVETQKLKEQPEGEEKKEDAKPEYETVVETETFNSMVPLWQRKKKDITEDEYAQFYRDKFFDFEAPLSTIHFSVEGAVTYQAMLFIPARAPYDYYTKDYKKGLQLYSSGVLIMENCADLLPEHFRFVRGVVDSQDLSLNISREMLQHDRQLKIIANNLEKKIKAELVRMEKDDREKYEKFFAAFGRQLKYGVVADYGTHKDLLQELLLFWSSKENKLVTLQEYVDAMPEDQKFIYFAAGESRSRLQQLPQAEPVQEKGYDILFFTDEVDEFVAQTLMKVGEKEFRNVAADDLGLQTEEEKKAAEETETEAKDVLDFLKETLGEKVKEVRLSKALKSHPVCLAPDAGMSFEMEKYMKRVNPDFAYEAGRILEINAGHPVFAALRSAMESDPEKAKKYARLLYSQALLMADLPLENPTEYTDLVCSLMQ</sequence>
<dbReference type="SUPFAM" id="SSF55874">
    <property type="entry name" value="ATPase domain of HSP90 chaperone/DNA topoisomerase II/histidine kinase"/>
    <property type="match status" value="1"/>
</dbReference>
<dbReference type="PRINTS" id="PR00775">
    <property type="entry name" value="HEATSHOCK90"/>
</dbReference>
<comment type="similarity">
    <text evidence="1 7">Belongs to the heat shock protein 90 family.</text>
</comment>
<protein>
    <recommendedName>
        <fullName evidence="7">Chaperone protein HtpG</fullName>
    </recommendedName>
    <alternativeName>
        <fullName evidence="7">Heat shock protein HtpG</fullName>
    </alternativeName>
    <alternativeName>
        <fullName evidence="7">High temperature protein G</fullName>
    </alternativeName>
</protein>
<name>A0A9D0Z6R5_9FIRM</name>
<feature type="binding site" evidence="8">
    <location>
        <position position="96"/>
    </location>
    <ligand>
        <name>ATP</name>
        <dbReference type="ChEBI" id="CHEBI:30616"/>
    </ligand>
</feature>
<dbReference type="PANTHER" id="PTHR11528">
    <property type="entry name" value="HEAT SHOCK PROTEIN 90 FAMILY MEMBER"/>
    <property type="match status" value="1"/>
</dbReference>
<evidence type="ECO:0000256" key="8">
    <source>
        <dbReference type="PIRSR" id="PIRSR002583-1"/>
    </source>
</evidence>
<dbReference type="EMBL" id="DVFN01000110">
    <property type="protein sequence ID" value="HIQ70241.1"/>
    <property type="molecule type" value="Genomic_DNA"/>
</dbReference>
<feature type="binding site" evidence="8">
    <location>
        <position position="35"/>
    </location>
    <ligand>
        <name>ATP</name>
        <dbReference type="ChEBI" id="CHEBI:30616"/>
    </ligand>
</feature>
<comment type="caution">
    <text evidence="10">The sequence shown here is derived from an EMBL/GenBank/DDBJ whole genome shotgun (WGS) entry which is preliminary data.</text>
</comment>
<dbReference type="InterPro" id="IPR036890">
    <property type="entry name" value="HATPase_C_sf"/>
</dbReference>
<evidence type="ECO:0000313" key="10">
    <source>
        <dbReference type="EMBL" id="HIQ70241.1"/>
    </source>
</evidence>
<dbReference type="SMART" id="SM00387">
    <property type="entry name" value="HATPase_c"/>
    <property type="match status" value="1"/>
</dbReference>
<evidence type="ECO:0000256" key="6">
    <source>
        <dbReference type="ARBA" id="ARBA00023186"/>
    </source>
</evidence>
<evidence type="ECO:0000256" key="5">
    <source>
        <dbReference type="ARBA" id="ARBA00023016"/>
    </source>
</evidence>
<reference evidence="10" key="1">
    <citation type="submission" date="2020-10" db="EMBL/GenBank/DDBJ databases">
        <authorList>
            <person name="Gilroy R."/>
        </authorList>
    </citation>
    <scope>NUCLEOTIDE SEQUENCE</scope>
    <source>
        <strain evidence="10">ChiSjej2B20-13462</strain>
    </source>
</reference>
<dbReference type="InterPro" id="IPR003594">
    <property type="entry name" value="HATPase_dom"/>
</dbReference>
<feature type="region of interest" description="A; substrate-binding" evidence="7">
    <location>
        <begin position="1"/>
        <end position="350"/>
    </location>
</feature>
<feature type="domain" description="Histidine kinase/HSP90-like ATPase" evidence="9">
    <location>
        <begin position="24"/>
        <end position="177"/>
    </location>
</feature>
<dbReference type="InterPro" id="IPR020575">
    <property type="entry name" value="Hsp90_N"/>
</dbReference>
<dbReference type="InterPro" id="IPR037196">
    <property type="entry name" value="HSP90_C"/>
</dbReference>
<comment type="subunit">
    <text evidence="7">Homodimer.</text>
</comment>
<dbReference type="Pfam" id="PF13589">
    <property type="entry name" value="HATPase_c_3"/>
    <property type="match status" value="1"/>
</dbReference>
<dbReference type="Gene3D" id="3.40.50.11260">
    <property type="match status" value="1"/>
</dbReference>
<dbReference type="NCBIfam" id="NF003555">
    <property type="entry name" value="PRK05218.1"/>
    <property type="match status" value="1"/>
</dbReference>
<dbReference type="GO" id="GO:0005737">
    <property type="term" value="C:cytoplasm"/>
    <property type="evidence" value="ECO:0007669"/>
    <property type="project" value="UniProtKB-SubCell"/>
</dbReference>
<gene>
    <name evidence="7 10" type="primary">htpG</name>
    <name evidence="10" type="ORF">IAA67_07930</name>
</gene>
<dbReference type="Gene3D" id="1.20.120.790">
    <property type="entry name" value="Heat shock protein 90, C-terminal domain"/>
    <property type="match status" value="1"/>
</dbReference>
<keyword evidence="4 7" id="KW-0067">ATP-binding</keyword>
<keyword evidence="3 7" id="KW-0547">Nucleotide-binding</keyword>
<feature type="binding site" evidence="8">
    <location>
        <position position="82"/>
    </location>
    <ligand>
        <name>ATP</name>
        <dbReference type="ChEBI" id="CHEBI:30616"/>
    </ligand>
</feature>
<feature type="binding site" evidence="8">
    <location>
        <position position="350"/>
    </location>
    <ligand>
        <name>ATP</name>
        <dbReference type="ChEBI" id="CHEBI:30616"/>
    </ligand>
</feature>
<dbReference type="GO" id="GO:0016887">
    <property type="term" value="F:ATP hydrolysis activity"/>
    <property type="evidence" value="ECO:0007669"/>
    <property type="project" value="InterPro"/>
</dbReference>
<feature type="binding site" evidence="8">
    <location>
        <position position="31"/>
    </location>
    <ligand>
        <name>ATP</name>
        <dbReference type="ChEBI" id="CHEBI:30616"/>
    </ligand>
</feature>
<keyword evidence="5 7" id="KW-0346">Stress response</keyword>
<comment type="function">
    <text evidence="7">Molecular chaperone. Has ATPase activity.</text>
</comment>
<evidence type="ECO:0000259" key="9">
    <source>
        <dbReference type="SMART" id="SM00387"/>
    </source>
</evidence>
<dbReference type="GO" id="GO:0140662">
    <property type="term" value="F:ATP-dependent protein folding chaperone"/>
    <property type="evidence" value="ECO:0007669"/>
    <property type="project" value="InterPro"/>
</dbReference>
<dbReference type="FunFam" id="3.30.565.10:FF:000357">
    <property type="entry name" value="Heat shock protein HSP 90-beta"/>
    <property type="match status" value="1"/>
</dbReference>
<dbReference type="HAMAP" id="MF_00505">
    <property type="entry name" value="HSP90"/>
    <property type="match status" value="1"/>
</dbReference>